<organism evidence="3 4">
    <name type="scientific">Trachipleistophora hominis</name>
    <name type="common">Microsporidian parasite</name>
    <dbReference type="NCBI Taxonomy" id="72359"/>
    <lineage>
        <taxon>Eukaryota</taxon>
        <taxon>Fungi</taxon>
        <taxon>Fungi incertae sedis</taxon>
        <taxon>Microsporidia</taxon>
        <taxon>Pleistophoridae</taxon>
        <taxon>Trachipleistophora</taxon>
    </lineage>
</organism>
<dbReference type="PANTHER" id="PTHR45806">
    <property type="entry name" value="SYNAPTOBREVIN HOMOLOG YKT6"/>
    <property type="match status" value="1"/>
</dbReference>
<dbReference type="PROSITE" id="PS50892">
    <property type="entry name" value="V_SNARE"/>
    <property type="match status" value="1"/>
</dbReference>
<keyword evidence="1" id="KW-0175">Coiled coil</keyword>
<evidence type="ECO:0000256" key="1">
    <source>
        <dbReference type="PROSITE-ProRule" id="PRU00290"/>
    </source>
</evidence>
<evidence type="ECO:0000313" key="4">
    <source>
        <dbReference type="Proteomes" id="UP000011185"/>
    </source>
</evidence>
<dbReference type="SUPFAM" id="SSF58038">
    <property type="entry name" value="SNARE fusion complex"/>
    <property type="match status" value="1"/>
</dbReference>
<dbReference type="HOGENOM" id="CLU_074848_1_0_1"/>
<name>L7JYQ1_TRAHO</name>
<dbReference type="Gene3D" id="1.20.5.110">
    <property type="match status" value="1"/>
</dbReference>
<reference evidence="3 4" key="1">
    <citation type="journal article" date="2012" name="PLoS Pathog.">
        <title>The genome of the obligate intracellular parasite Trachipleistophora hominis: new insights into microsporidian genome dynamics and reductive evolution.</title>
        <authorList>
            <person name="Heinz E."/>
            <person name="Williams T.A."/>
            <person name="Nakjang S."/>
            <person name="Noel C.J."/>
            <person name="Swan D.C."/>
            <person name="Goldberg A.V."/>
            <person name="Harris S.R."/>
            <person name="Weinmaier T."/>
            <person name="Markert S."/>
            <person name="Becher D."/>
            <person name="Bernhardt J."/>
            <person name="Dagan T."/>
            <person name="Hacker C."/>
            <person name="Lucocq J.M."/>
            <person name="Schweder T."/>
            <person name="Rattei T."/>
            <person name="Hall N."/>
            <person name="Hirt R.P."/>
            <person name="Embley T.M."/>
        </authorList>
    </citation>
    <scope>NUCLEOTIDE SEQUENCE [LARGE SCALE GENOMIC DNA]</scope>
</reference>
<evidence type="ECO:0000259" key="2">
    <source>
        <dbReference type="PROSITE" id="PS50892"/>
    </source>
</evidence>
<dbReference type="EMBL" id="JH993908">
    <property type="protein sequence ID" value="ELQ75877.1"/>
    <property type="molecule type" value="Genomic_DNA"/>
</dbReference>
<dbReference type="GO" id="GO:0005794">
    <property type="term" value="C:Golgi apparatus"/>
    <property type="evidence" value="ECO:0007669"/>
    <property type="project" value="TreeGrafter"/>
</dbReference>
<feature type="domain" description="V-SNARE coiled-coil homology" evidence="2">
    <location>
        <begin position="186"/>
        <end position="246"/>
    </location>
</feature>
<dbReference type="AlphaFoldDB" id="L7JYQ1"/>
<sequence>MLSFPNIPPNHSFLSLSPTITHIISQQLFVIPPNHYYQLLRCRPQPSIITSLRLTTLYSITHPMLISLSSIETDTLKIRNEAFNLGQFNFLQRIKIKDYMRTIFLKISQNVQTHDLQEITQELNGKMYKFYVKVHADIVYIACIQDYYPLDLIDTVLDKCAYSHAEGNEDLNKLLEEYKDYKLHDTTEKIAKELEDTKVILTRTLESVVLRGEKLGELTDSAKKLEIKSKKLFEKAKEQNKCCKFF</sequence>
<evidence type="ECO:0000313" key="3">
    <source>
        <dbReference type="EMBL" id="ELQ75877.1"/>
    </source>
</evidence>
<dbReference type="InParanoid" id="L7JYQ1"/>
<dbReference type="Proteomes" id="UP000011185">
    <property type="component" value="Unassembled WGS sequence"/>
</dbReference>
<dbReference type="FunCoup" id="L7JYQ1">
    <property type="interactions" value="266"/>
</dbReference>
<gene>
    <name evidence="3" type="ORF">THOM_1154</name>
</gene>
<dbReference type="VEuPathDB" id="MicrosporidiaDB:THOM_1154"/>
<accession>L7JYQ1</accession>
<dbReference type="Gene3D" id="3.30.450.50">
    <property type="entry name" value="Longin domain"/>
    <property type="match status" value="1"/>
</dbReference>
<dbReference type="OrthoDB" id="27923at2759"/>
<dbReference type="STRING" id="72359.L7JYQ1"/>
<keyword evidence="4" id="KW-1185">Reference proteome</keyword>
<dbReference type="GO" id="GO:0006888">
    <property type="term" value="P:endoplasmic reticulum to Golgi vesicle-mediated transport"/>
    <property type="evidence" value="ECO:0007669"/>
    <property type="project" value="TreeGrafter"/>
</dbReference>
<dbReference type="GO" id="GO:0005484">
    <property type="term" value="F:SNAP receptor activity"/>
    <property type="evidence" value="ECO:0007669"/>
    <property type="project" value="TreeGrafter"/>
</dbReference>
<dbReference type="PANTHER" id="PTHR45806:SF1">
    <property type="entry name" value="SYNAPTOBREVIN HOMOLOG YKT6"/>
    <property type="match status" value="1"/>
</dbReference>
<proteinExistence type="predicted"/>
<dbReference type="OMA" id="HYIGIIR"/>
<dbReference type="InterPro" id="IPR042855">
    <property type="entry name" value="V_SNARE_CC"/>
</dbReference>
<protein>
    <submittedName>
        <fullName evidence="3">SNARE protein YKT6, synaptobrevin/VAMP syperfamily</fullName>
    </submittedName>
</protein>